<evidence type="ECO:0000313" key="3">
    <source>
        <dbReference type="Proteomes" id="UP000325313"/>
    </source>
</evidence>
<reference evidence="2 3" key="1">
    <citation type="submission" date="2019-05" db="EMBL/GenBank/DDBJ databases">
        <title>Emergence of the Ug99 lineage of the wheat stem rust pathogen through somatic hybridization.</title>
        <authorList>
            <person name="Li F."/>
            <person name="Upadhyaya N.M."/>
            <person name="Sperschneider J."/>
            <person name="Matny O."/>
            <person name="Nguyen-Phuc H."/>
            <person name="Mago R."/>
            <person name="Raley C."/>
            <person name="Miller M.E."/>
            <person name="Silverstein K.A.T."/>
            <person name="Henningsen E."/>
            <person name="Hirsch C.D."/>
            <person name="Visser B."/>
            <person name="Pretorius Z.A."/>
            <person name="Steffenson B.J."/>
            <person name="Schwessinger B."/>
            <person name="Dodds P.N."/>
            <person name="Figueroa M."/>
        </authorList>
    </citation>
    <scope>NUCLEOTIDE SEQUENCE [LARGE SCALE GENOMIC DNA]</scope>
    <source>
        <strain evidence="2 3">Ug99</strain>
    </source>
</reference>
<feature type="region of interest" description="Disordered" evidence="1">
    <location>
        <begin position="1"/>
        <end position="61"/>
    </location>
</feature>
<name>A0A5B0QKP6_PUCGR</name>
<proteinExistence type="predicted"/>
<sequence>MARGRMKPPPTHSKKQSMILLSSDEENNPPDDQMRPSSGSEPDDSQDDSSQPLCKKDLRASPARAVNCGCNSTLQSRAQNSTPIGGGVWGASHLGEVEIHPKTVDVATL</sequence>
<dbReference type="AlphaFoldDB" id="A0A5B0QKP6"/>
<dbReference type="EMBL" id="VDEP01000275">
    <property type="protein sequence ID" value="KAA1113807.1"/>
    <property type="molecule type" value="Genomic_DNA"/>
</dbReference>
<evidence type="ECO:0000313" key="2">
    <source>
        <dbReference type="EMBL" id="KAA1113807.1"/>
    </source>
</evidence>
<organism evidence="2 3">
    <name type="scientific">Puccinia graminis f. sp. tritici</name>
    <dbReference type="NCBI Taxonomy" id="56615"/>
    <lineage>
        <taxon>Eukaryota</taxon>
        <taxon>Fungi</taxon>
        <taxon>Dikarya</taxon>
        <taxon>Basidiomycota</taxon>
        <taxon>Pucciniomycotina</taxon>
        <taxon>Pucciniomycetes</taxon>
        <taxon>Pucciniales</taxon>
        <taxon>Pucciniaceae</taxon>
        <taxon>Puccinia</taxon>
    </lineage>
</organism>
<accession>A0A5B0QKP6</accession>
<comment type="caution">
    <text evidence="2">The sequence shown here is derived from an EMBL/GenBank/DDBJ whole genome shotgun (WGS) entry which is preliminary data.</text>
</comment>
<evidence type="ECO:0000256" key="1">
    <source>
        <dbReference type="SAM" id="MobiDB-lite"/>
    </source>
</evidence>
<dbReference type="Proteomes" id="UP000325313">
    <property type="component" value="Unassembled WGS sequence"/>
</dbReference>
<protein>
    <submittedName>
        <fullName evidence="2">Uncharacterized protein</fullName>
    </submittedName>
</protein>
<gene>
    <name evidence="2" type="ORF">PGTUg99_022994</name>
</gene>